<gene>
    <name evidence="1" type="ORF">AB8O55_10975</name>
</gene>
<dbReference type="RefSeq" id="WP_369774741.1">
    <property type="nucleotide sequence ID" value="NZ_JBGEHV010000016.1"/>
</dbReference>
<organism evidence="1 2">
    <name type="scientific">Saccharopolyspora cebuensis</name>
    <dbReference type="NCBI Taxonomy" id="418759"/>
    <lineage>
        <taxon>Bacteria</taxon>
        <taxon>Bacillati</taxon>
        <taxon>Actinomycetota</taxon>
        <taxon>Actinomycetes</taxon>
        <taxon>Pseudonocardiales</taxon>
        <taxon>Pseudonocardiaceae</taxon>
        <taxon>Saccharopolyspora</taxon>
    </lineage>
</organism>
<protein>
    <submittedName>
        <fullName evidence="1">Copper transporter</fullName>
    </submittedName>
</protein>
<reference evidence="1 2" key="1">
    <citation type="submission" date="2024-08" db="EMBL/GenBank/DDBJ databases">
        <title>Genome mining of Saccharopolyspora cebuensis PGLac3 from Nigerian medicinal plant.</title>
        <authorList>
            <person name="Ezeobiora C.E."/>
            <person name="Igbokwe N.H."/>
            <person name="Amin D.H."/>
            <person name="Mendie U.E."/>
        </authorList>
    </citation>
    <scope>NUCLEOTIDE SEQUENCE [LARGE SCALE GENOMIC DNA]</scope>
    <source>
        <strain evidence="1 2">PGLac3</strain>
    </source>
</reference>
<keyword evidence="2" id="KW-1185">Reference proteome</keyword>
<dbReference type="Pfam" id="PF11382">
    <property type="entry name" value="MctB"/>
    <property type="match status" value="1"/>
</dbReference>
<dbReference type="EMBL" id="JBGEHV010000016">
    <property type="protein sequence ID" value="MEY8039918.1"/>
    <property type="molecule type" value="Genomic_DNA"/>
</dbReference>
<accession>A0ABV4CHD4</accession>
<proteinExistence type="predicted"/>
<evidence type="ECO:0000313" key="1">
    <source>
        <dbReference type="EMBL" id="MEY8039918.1"/>
    </source>
</evidence>
<comment type="caution">
    <text evidence="1">The sequence shown here is derived from an EMBL/GenBank/DDBJ whole genome shotgun (WGS) entry which is preliminary data.</text>
</comment>
<name>A0ABV4CHD4_9PSEU</name>
<dbReference type="InterPro" id="IPR021522">
    <property type="entry name" value="MctB"/>
</dbReference>
<evidence type="ECO:0000313" key="2">
    <source>
        <dbReference type="Proteomes" id="UP001564626"/>
    </source>
</evidence>
<sequence length="312" mass="31031">MISMRGHVVSITAVFLALALGVVLGSTSVSERLLTAVAGDAGSLREQVDELRAERAVLQARLADADGFSAAVGPRAVSGLLDGGSVVLISTPDVAPEQREQVRELLGAAGAEVTGALELTGGITDPSRVDQLRRVVTELLPAGAQLPTAADPGTLAGALVAPLALVDPADGRPRTSGEERAAAFAGLATGGFLTASPDLRPAQQAVVLTGGRPGADDAEDRAITLARFTTQLDAAGGGAVLAGAGAVAGTSVPVGAARADPSISSVVSTVDNLEAAAGRVAVVLALREQRDGRAGHYGVAANAQGPVPDERG</sequence>
<dbReference type="Proteomes" id="UP001564626">
    <property type="component" value="Unassembled WGS sequence"/>
</dbReference>